<dbReference type="AlphaFoldDB" id="V6RXR6"/>
<comment type="caution">
    <text evidence="1">The sequence shown here is derived from an EMBL/GenBank/DDBJ whole genome shotgun (WGS) entry which is preliminary data.</text>
</comment>
<evidence type="ECO:0000313" key="1">
    <source>
        <dbReference type="EMBL" id="TWI15379.1"/>
    </source>
</evidence>
<evidence type="ECO:0008006" key="3">
    <source>
        <dbReference type="Google" id="ProtNLM"/>
    </source>
</evidence>
<dbReference type="Proteomes" id="UP000319848">
    <property type="component" value="Unassembled WGS sequence"/>
</dbReference>
<evidence type="ECO:0000313" key="2">
    <source>
        <dbReference type="Proteomes" id="UP000319848"/>
    </source>
</evidence>
<accession>V6RXR6</accession>
<dbReference type="EMBL" id="VLKQ01000001">
    <property type="protein sequence ID" value="TWI15379.1"/>
    <property type="molecule type" value="Genomic_DNA"/>
</dbReference>
<dbReference type="RefSeq" id="WP_023571480.1">
    <property type="nucleotide sequence ID" value="NZ_AVBI01000019.1"/>
</dbReference>
<sequence length="107" mass="12135">MKKLNFLVIGKNKPILDVLVRLLNENTDWSASGFINEEEVFANVNLLNFDILLLSCGIEDFTEQMIKEKSKKINPKILIIQHYGGGSGLLKNEILFALSEFNNSECF</sequence>
<proteinExistence type="predicted"/>
<dbReference type="OrthoDB" id="677818at2"/>
<dbReference type="STRING" id="1341154.FCR2A7T_23700"/>
<protein>
    <recommendedName>
        <fullName evidence="3">Response regulatory domain-containing protein</fullName>
    </recommendedName>
</protein>
<organism evidence="1 2">
    <name type="scientific">Flavobacterium cauense R2A-7</name>
    <dbReference type="NCBI Taxonomy" id="1341154"/>
    <lineage>
        <taxon>Bacteria</taxon>
        <taxon>Pseudomonadati</taxon>
        <taxon>Bacteroidota</taxon>
        <taxon>Flavobacteriia</taxon>
        <taxon>Flavobacteriales</taxon>
        <taxon>Flavobacteriaceae</taxon>
        <taxon>Flavobacterium</taxon>
    </lineage>
</organism>
<gene>
    <name evidence="1" type="ORF">IP98_00371</name>
</gene>
<reference evidence="1 2" key="1">
    <citation type="journal article" date="2015" name="Stand. Genomic Sci.">
        <title>Genomic Encyclopedia of Bacterial and Archaeal Type Strains, Phase III: the genomes of soil and plant-associated and newly described type strains.</title>
        <authorList>
            <person name="Whitman W.B."/>
            <person name="Woyke T."/>
            <person name="Klenk H.P."/>
            <person name="Zhou Y."/>
            <person name="Lilburn T.G."/>
            <person name="Beck B.J."/>
            <person name="De Vos P."/>
            <person name="Vandamme P."/>
            <person name="Eisen J.A."/>
            <person name="Garrity G."/>
            <person name="Hugenholtz P."/>
            <person name="Kyrpides N.C."/>
        </authorList>
    </citation>
    <scope>NUCLEOTIDE SEQUENCE [LARGE SCALE GENOMIC DNA]</scope>
    <source>
        <strain evidence="1 2">CGMCC 1.7270</strain>
    </source>
</reference>
<name>V6RXR6_9FLAO</name>
<keyword evidence="2" id="KW-1185">Reference proteome</keyword>